<keyword evidence="2" id="KW-1133">Transmembrane helix</keyword>
<feature type="domain" description="Septum formation-related" evidence="4">
    <location>
        <begin position="190"/>
        <end position="313"/>
    </location>
</feature>
<dbReference type="Pfam" id="PF13845">
    <property type="entry name" value="Septum_form"/>
    <property type="match status" value="1"/>
</dbReference>
<protein>
    <recommendedName>
        <fullName evidence="7">DUF4190 domain-containing protein</fullName>
    </recommendedName>
</protein>
<evidence type="ECO:0008006" key="7">
    <source>
        <dbReference type="Google" id="ProtNLM"/>
    </source>
</evidence>
<evidence type="ECO:0000256" key="2">
    <source>
        <dbReference type="SAM" id="Phobius"/>
    </source>
</evidence>
<feature type="transmembrane region" description="Helical" evidence="2">
    <location>
        <begin position="134"/>
        <end position="159"/>
    </location>
</feature>
<evidence type="ECO:0000313" key="5">
    <source>
        <dbReference type="EMBL" id="MBP2478148.1"/>
    </source>
</evidence>
<keyword evidence="6" id="KW-1185">Reference proteome</keyword>
<reference evidence="5 6" key="1">
    <citation type="submission" date="2021-03" db="EMBL/GenBank/DDBJ databases">
        <title>Sequencing the genomes of 1000 actinobacteria strains.</title>
        <authorList>
            <person name="Klenk H.-P."/>
        </authorList>
    </citation>
    <scope>NUCLEOTIDE SEQUENCE [LARGE SCALE GENOMIC DNA]</scope>
    <source>
        <strain evidence="5 6">DSM 44580</strain>
    </source>
</reference>
<dbReference type="RefSeq" id="WP_086784363.1">
    <property type="nucleotide sequence ID" value="NZ_JAGIOO010000001.1"/>
</dbReference>
<feature type="compositionally biased region" description="Low complexity" evidence="1">
    <location>
        <begin position="21"/>
        <end position="30"/>
    </location>
</feature>
<feature type="domain" description="DUF4190" evidence="3">
    <location>
        <begin position="135"/>
        <end position="189"/>
    </location>
</feature>
<feature type="compositionally biased region" description="Low complexity" evidence="1">
    <location>
        <begin position="45"/>
        <end position="80"/>
    </location>
</feature>
<evidence type="ECO:0000259" key="4">
    <source>
        <dbReference type="Pfam" id="PF13845"/>
    </source>
</evidence>
<sequence>MTTPGTNQPGRPEDEETPGVAAGQTGTAGQPESAARPETAGQAETAEQPGTTGQAGTTGHTEATGQPEAAGQAAVASAAGPTGYPAPPAYAAPPGYAGQPYAQAPPGYPSPYGPGGAYDQSQRRLPAPGNVNGFAIAALVLGILGNLLLLGIIFGFVALSQIRRRGDSGKGMAVAGIVTGSLWVCLIVVGVVVSASMSARLDANGQVVESGRLSVFQLDRGHCFDGISDRKEAVSVTAQPCTDPHQAEVLDRFTVSGGSGYPGVAKVQETVDEECSRRVPAKLSEGPLADRLEMMYFYPTAESWRRGDRNAVCVAVGVNGTKLTEPLPR</sequence>
<gene>
    <name evidence="5" type="ORF">JOF53_007020</name>
</gene>
<name>A0ABS5ANJ8_9PSEU</name>
<dbReference type="EMBL" id="JAGIOO010000001">
    <property type="protein sequence ID" value="MBP2478148.1"/>
    <property type="molecule type" value="Genomic_DNA"/>
</dbReference>
<feature type="region of interest" description="Disordered" evidence="1">
    <location>
        <begin position="101"/>
        <end position="124"/>
    </location>
</feature>
<dbReference type="Pfam" id="PF13828">
    <property type="entry name" value="DUF4190"/>
    <property type="match status" value="1"/>
</dbReference>
<dbReference type="Proteomes" id="UP001519363">
    <property type="component" value="Unassembled WGS sequence"/>
</dbReference>
<keyword evidence="2" id="KW-0472">Membrane</keyword>
<proteinExistence type="predicted"/>
<dbReference type="InterPro" id="IPR025241">
    <property type="entry name" value="DUF4190"/>
</dbReference>
<evidence type="ECO:0000256" key="1">
    <source>
        <dbReference type="SAM" id="MobiDB-lite"/>
    </source>
</evidence>
<organism evidence="5 6">
    <name type="scientific">Crossiella equi</name>
    <dbReference type="NCBI Taxonomy" id="130796"/>
    <lineage>
        <taxon>Bacteria</taxon>
        <taxon>Bacillati</taxon>
        <taxon>Actinomycetota</taxon>
        <taxon>Actinomycetes</taxon>
        <taxon>Pseudonocardiales</taxon>
        <taxon>Pseudonocardiaceae</taxon>
        <taxon>Crossiella</taxon>
    </lineage>
</organism>
<evidence type="ECO:0000259" key="3">
    <source>
        <dbReference type="Pfam" id="PF13828"/>
    </source>
</evidence>
<keyword evidence="2" id="KW-0812">Transmembrane</keyword>
<dbReference type="InterPro" id="IPR026004">
    <property type="entry name" value="Septum_form"/>
</dbReference>
<comment type="caution">
    <text evidence="5">The sequence shown here is derived from an EMBL/GenBank/DDBJ whole genome shotgun (WGS) entry which is preliminary data.</text>
</comment>
<evidence type="ECO:0000313" key="6">
    <source>
        <dbReference type="Proteomes" id="UP001519363"/>
    </source>
</evidence>
<accession>A0ABS5ANJ8</accession>
<feature type="transmembrane region" description="Helical" evidence="2">
    <location>
        <begin position="171"/>
        <end position="193"/>
    </location>
</feature>
<feature type="region of interest" description="Disordered" evidence="1">
    <location>
        <begin position="1"/>
        <end position="80"/>
    </location>
</feature>